<evidence type="ECO:0000256" key="7">
    <source>
        <dbReference type="ARBA" id="ARBA00022603"/>
    </source>
</evidence>
<evidence type="ECO:0000256" key="9">
    <source>
        <dbReference type="ARBA" id="ARBA00022691"/>
    </source>
</evidence>
<dbReference type="GO" id="GO:0009383">
    <property type="term" value="F:rRNA (cytosine-C5-)-methyltransferase activity"/>
    <property type="evidence" value="ECO:0007669"/>
    <property type="project" value="TreeGrafter"/>
</dbReference>
<evidence type="ECO:0000313" key="16">
    <source>
        <dbReference type="EMBL" id="GGI88535.1"/>
    </source>
</evidence>
<organism evidence="16 17">
    <name type="scientific">Legionella impletisoli</name>
    <dbReference type="NCBI Taxonomy" id="343510"/>
    <lineage>
        <taxon>Bacteria</taxon>
        <taxon>Pseudomonadati</taxon>
        <taxon>Pseudomonadota</taxon>
        <taxon>Gammaproteobacteria</taxon>
        <taxon>Legionellales</taxon>
        <taxon>Legionellaceae</taxon>
        <taxon>Legionella</taxon>
    </lineage>
</organism>
<evidence type="ECO:0000256" key="3">
    <source>
        <dbReference type="ARBA" id="ARBA00007494"/>
    </source>
</evidence>
<comment type="catalytic activity">
    <reaction evidence="13">
        <text>cytidine(967) in 16S rRNA + S-adenosyl-L-methionine = 5-methylcytidine(967) in 16S rRNA + S-adenosyl-L-homocysteine + H(+)</text>
        <dbReference type="Rhea" id="RHEA:42748"/>
        <dbReference type="Rhea" id="RHEA-COMP:10219"/>
        <dbReference type="Rhea" id="RHEA-COMP:10220"/>
        <dbReference type="ChEBI" id="CHEBI:15378"/>
        <dbReference type="ChEBI" id="CHEBI:57856"/>
        <dbReference type="ChEBI" id="CHEBI:59789"/>
        <dbReference type="ChEBI" id="CHEBI:74483"/>
        <dbReference type="ChEBI" id="CHEBI:82748"/>
        <dbReference type="EC" id="2.1.1.176"/>
    </reaction>
</comment>
<dbReference type="RefSeq" id="WP_131776367.1">
    <property type="nucleotide sequence ID" value="NZ_BMOB01000007.1"/>
</dbReference>
<name>A0A917JXA2_9GAMM</name>
<reference evidence="16" key="1">
    <citation type="journal article" date="2014" name="Int. J. Syst. Evol. Microbiol.">
        <title>Complete genome sequence of Corynebacterium casei LMG S-19264T (=DSM 44701T), isolated from a smear-ripened cheese.</title>
        <authorList>
            <consortium name="US DOE Joint Genome Institute (JGI-PGF)"/>
            <person name="Walter F."/>
            <person name="Albersmeier A."/>
            <person name="Kalinowski J."/>
            <person name="Ruckert C."/>
        </authorList>
    </citation>
    <scope>NUCLEOTIDE SEQUENCE</scope>
    <source>
        <strain evidence="16">JCM 13919</strain>
    </source>
</reference>
<feature type="binding site" evidence="14">
    <location>
        <position position="269"/>
    </location>
    <ligand>
        <name>S-adenosyl-L-methionine</name>
        <dbReference type="ChEBI" id="CHEBI:59789"/>
    </ligand>
</feature>
<feature type="binding site" evidence="14">
    <location>
        <begin position="245"/>
        <end position="251"/>
    </location>
    <ligand>
        <name>S-adenosyl-L-methionine</name>
        <dbReference type="ChEBI" id="CHEBI:59789"/>
    </ligand>
</feature>
<proteinExistence type="inferred from homology"/>
<comment type="similarity">
    <text evidence="3 14">Belongs to the class I-like SAM-binding methyltransferase superfamily. RsmB/NOP family.</text>
</comment>
<keyword evidence="10 14" id="KW-0694">RNA-binding</keyword>
<protein>
    <recommendedName>
        <fullName evidence="4">16S rRNA (cytosine(967)-C(5))-methyltransferase</fullName>
        <ecNumber evidence="4">2.1.1.176</ecNumber>
    </recommendedName>
    <alternativeName>
        <fullName evidence="11">16S rRNA m5C967 methyltransferase</fullName>
    </alternativeName>
    <alternativeName>
        <fullName evidence="12">rRNA (cytosine-C(5)-)-methyltransferase RsmB</fullName>
    </alternativeName>
</protein>
<dbReference type="PROSITE" id="PS01153">
    <property type="entry name" value="NOL1_NOP2_SUN"/>
    <property type="match status" value="1"/>
</dbReference>
<dbReference type="Proteomes" id="UP000630149">
    <property type="component" value="Unassembled WGS sequence"/>
</dbReference>
<dbReference type="GO" id="GO:0003723">
    <property type="term" value="F:RNA binding"/>
    <property type="evidence" value="ECO:0007669"/>
    <property type="project" value="UniProtKB-UniRule"/>
</dbReference>
<evidence type="ECO:0000256" key="6">
    <source>
        <dbReference type="ARBA" id="ARBA00022552"/>
    </source>
</evidence>
<dbReference type="GO" id="GO:0006355">
    <property type="term" value="P:regulation of DNA-templated transcription"/>
    <property type="evidence" value="ECO:0007669"/>
    <property type="project" value="InterPro"/>
</dbReference>
<evidence type="ECO:0000256" key="8">
    <source>
        <dbReference type="ARBA" id="ARBA00022679"/>
    </source>
</evidence>
<dbReference type="AlphaFoldDB" id="A0A917JXA2"/>
<keyword evidence="8 14" id="KW-0808">Transferase</keyword>
<dbReference type="EC" id="2.1.1.176" evidence="4"/>
<dbReference type="Gene3D" id="3.30.70.1170">
    <property type="entry name" value="Sun protein, domain 3"/>
    <property type="match status" value="1"/>
</dbReference>
<accession>A0A917JXA2</accession>
<dbReference type="NCBIfam" id="TIGR00563">
    <property type="entry name" value="rsmB"/>
    <property type="match status" value="1"/>
</dbReference>
<evidence type="ECO:0000256" key="2">
    <source>
        <dbReference type="ARBA" id="ARBA00004496"/>
    </source>
</evidence>
<evidence type="ECO:0000256" key="4">
    <source>
        <dbReference type="ARBA" id="ARBA00012140"/>
    </source>
</evidence>
<sequence>MKKNERLQALRILSKLLQDKVSLSTSLQHPNLTPLTKELCFGVCRHYLRLECLADGLMAKRPKSLEVWIALLMGIYQLHFLRIPDYAVVKETVALMDLIKKSWAKGLLNAVLRRFGQQQTKLITEYDSNPVFKYNHPQWFIETMQRHWPKDWETILAANDTHPPMTLRVNQKQVSREHYLARLNDLKLKATPLDYSSYGIELKNPIQVHDLPGFSEGDVSVQDQAAQLAAQELDLKPGLRVLDACSAPGGKTCHILETEPRLAACIALDIEPKRLKRVEENLERLKLKATIKTGDVLKPDTWWDGKLFDRILFDAPCSATGVIRRHPDIKLLRTPEEVSFIVTLQKDMLTTLWPLLAPGGLLLYATCSVMPEENEQQMKAFAESHRNCHINQESKPWGRSVGYGWQILPGDNNMDGFFYCALYKART</sequence>
<dbReference type="InterPro" id="IPR004573">
    <property type="entry name" value="rRNA_ssu_MeTfrase_B"/>
</dbReference>
<dbReference type="EMBL" id="BMOB01000007">
    <property type="protein sequence ID" value="GGI88535.1"/>
    <property type="molecule type" value="Genomic_DNA"/>
</dbReference>
<dbReference type="CDD" id="cd02440">
    <property type="entry name" value="AdoMet_MTases"/>
    <property type="match status" value="1"/>
</dbReference>
<evidence type="ECO:0000256" key="12">
    <source>
        <dbReference type="ARBA" id="ARBA00031088"/>
    </source>
</evidence>
<dbReference type="FunFam" id="3.40.50.150:FF:000022">
    <property type="entry name" value="Ribosomal RNA small subunit methyltransferase B"/>
    <property type="match status" value="1"/>
</dbReference>
<dbReference type="InterPro" id="IPR054728">
    <property type="entry name" value="RsmB-like_ferredoxin"/>
</dbReference>
<gene>
    <name evidence="16" type="ORF">GCM10007966_16600</name>
</gene>
<reference evidence="16" key="2">
    <citation type="submission" date="2020-09" db="EMBL/GenBank/DDBJ databases">
        <authorList>
            <person name="Sun Q."/>
            <person name="Ohkuma M."/>
        </authorList>
    </citation>
    <scope>NUCLEOTIDE SEQUENCE</scope>
    <source>
        <strain evidence="16">JCM 13919</strain>
    </source>
</reference>
<keyword evidence="17" id="KW-1185">Reference proteome</keyword>
<feature type="domain" description="SAM-dependent MTase RsmB/NOP-type" evidence="15">
    <location>
        <begin position="155"/>
        <end position="425"/>
    </location>
</feature>
<dbReference type="Gene3D" id="3.40.50.150">
    <property type="entry name" value="Vaccinia Virus protein VP39"/>
    <property type="match status" value="1"/>
</dbReference>
<evidence type="ECO:0000256" key="14">
    <source>
        <dbReference type="PROSITE-ProRule" id="PRU01023"/>
    </source>
</evidence>
<dbReference type="InterPro" id="IPR006027">
    <property type="entry name" value="NusB_RsmB_TIM44"/>
</dbReference>
<dbReference type="InterPro" id="IPR018314">
    <property type="entry name" value="RsmB/NOL1/NOP2-like_CS"/>
</dbReference>
<dbReference type="PRINTS" id="PR02008">
    <property type="entry name" value="RCMTFAMILY"/>
</dbReference>
<dbReference type="Pfam" id="PF01029">
    <property type="entry name" value="NusB"/>
    <property type="match status" value="1"/>
</dbReference>
<dbReference type="InterPro" id="IPR035926">
    <property type="entry name" value="NusB-like_sf"/>
</dbReference>
<dbReference type="InterPro" id="IPR029063">
    <property type="entry name" value="SAM-dependent_MTases_sf"/>
</dbReference>
<dbReference type="InterPro" id="IPR049560">
    <property type="entry name" value="MeTrfase_RsmB-F_NOP2_cat"/>
</dbReference>
<keyword evidence="7 14" id="KW-0489">Methyltransferase</keyword>
<dbReference type="OrthoDB" id="9810297at2"/>
<evidence type="ECO:0000259" key="15">
    <source>
        <dbReference type="PROSITE" id="PS51686"/>
    </source>
</evidence>
<dbReference type="PANTHER" id="PTHR22807">
    <property type="entry name" value="NOP2 YEAST -RELATED NOL1/NOP2/FMU SUN DOMAIN-CONTAINING"/>
    <property type="match status" value="1"/>
</dbReference>
<feature type="binding site" evidence="14">
    <location>
        <position position="314"/>
    </location>
    <ligand>
        <name>S-adenosyl-L-methionine</name>
        <dbReference type="ChEBI" id="CHEBI:59789"/>
    </ligand>
</feature>
<dbReference type="SUPFAM" id="SSF53335">
    <property type="entry name" value="S-adenosyl-L-methionine-dependent methyltransferases"/>
    <property type="match status" value="1"/>
</dbReference>
<dbReference type="GO" id="GO:0005829">
    <property type="term" value="C:cytosol"/>
    <property type="evidence" value="ECO:0007669"/>
    <property type="project" value="TreeGrafter"/>
</dbReference>
<keyword evidence="6" id="KW-0698">rRNA processing</keyword>
<keyword evidence="5" id="KW-0963">Cytoplasm</keyword>
<evidence type="ECO:0000256" key="1">
    <source>
        <dbReference type="ARBA" id="ARBA00002724"/>
    </source>
</evidence>
<dbReference type="PANTHER" id="PTHR22807:SF61">
    <property type="entry name" value="NOL1_NOP2_SUN FAMILY PROTEIN _ ANTITERMINATION NUSB DOMAIN-CONTAINING PROTEIN"/>
    <property type="match status" value="1"/>
</dbReference>
<dbReference type="Gene3D" id="1.10.287.730">
    <property type="entry name" value="Helix hairpin bin"/>
    <property type="match status" value="1"/>
</dbReference>
<dbReference type="InterPro" id="IPR001678">
    <property type="entry name" value="MeTrfase_RsmB-F_NOP2_dom"/>
</dbReference>
<keyword evidence="9 14" id="KW-0949">S-adenosyl-L-methionine</keyword>
<evidence type="ECO:0000256" key="11">
    <source>
        <dbReference type="ARBA" id="ARBA00030399"/>
    </source>
</evidence>
<comment type="caution">
    <text evidence="16">The sequence shown here is derived from an EMBL/GenBank/DDBJ whole genome shotgun (WGS) entry which is preliminary data.</text>
</comment>
<dbReference type="NCBIfam" id="NF008149">
    <property type="entry name" value="PRK10901.1"/>
    <property type="match status" value="1"/>
</dbReference>
<dbReference type="Pfam" id="PF01189">
    <property type="entry name" value="Methyltr_RsmB-F"/>
    <property type="match status" value="1"/>
</dbReference>
<dbReference type="GO" id="GO:0070475">
    <property type="term" value="P:rRNA base methylation"/>
    <property type="evidence" value="ECO:0007669"/>
    <property type="project" value="TreeGrafter"/>
</dbReference>
<evidence type="ECO:0000256" key="10">
    <source>
        <dbReference type="ARBA" id="ARBA00022884"/>
    </source>
</evidence>
<feature type="binding site" evidence="14">
    <location>
        <position position="295"/>
    </location>
    <ligand>
        <name>S-adenosyl-L-methionine</name>
        <dbReference type="ChEBI" id="CHEBI:59789"/>
    </ligand>
</feature>
<dbReference type="InterPro" id="IPR023267">
    <property type="entry name" value="RCMT"/>
</dbReference>
<feature type="active site" description="Nucleophile" evidence="14">
    <location>
        <position position="367"/>
    </location>
</feature>
<dbReference type="Pfam" id="PF22458">
    <property type="entry name" value="RsmF-B_ferredox"/>
    <property type="match status" value="1"/>
</dbReference>
<dbReference type="Gene3D" id="1.10.940.10">
    <property type="entry name" value="NusB-like"/>
    <property type="match status" value="1"/>
</dbReference>
<evidence type="ECO:0000256" key="5">
    <source>
        <dbReference type="ARBA" id="ARBA00022490"/>
    </source>
</evidence>
<evidence type="ECO:0000256" key="13">
    <source>
        <dbReference type="ARBA" id="ARBA00047283"/>
    </source>
</evidence>
<dbReference type="SUPFAM" id="SSF48013">
    <property type="entry name" value="NusB-like"/>
    <property type="match status" value="1"/>
</dbReference>
<comment type="subcellular location">
    <subcellularLocation>
        <location evidence="2">Cytoplasm</location>
    </subcellularLocation>
</comment>
<comment type="function">
    <text evidence="1">Specifically methylates the cytosine at position 967 (m5C967) of 16S rRNA.</text>
</comment>
<dbReference type="PROSITE" id="PS51686">
    <property type="entry name" value="SAM_MT_RSMB_NOP"/>
    <property type="match status" value="1"/>
</dbReference>
<evidence type="ECO:0000313" key="17">
    <source>
        <dbReference type="Proteomes" id="UP000630149"/>
    </source>
</evidence>